<dbReference type="InterPro" id="IPR004701">
    <property type="entry name" value="PTS_EIIA_man-typ"/>
</dbReference>
<dbReference type="PANTHER" id="PTHR33799">
    <property type="entry name" value="PTS PERMEASE-RELATED-RELATED"/>
    <property type="match status" value="1"/>
</dbReference>
<evidence type="ECO:0000256" key="4">
    <source>
        <dbReference type="ARBA" id="ARBA00022597"/>
    </source>
</evidence>
<dbReference type="GO" id="GO:0009401">
    <property type="term" value="P:phosphoenolpyruvate-dependent sugar phosphotransferase system"/>
    <property type="evidence" value="ECO:0007669"/>
    <property type="project" value="UniProtKB-KW"/>
</dbReference>
<dbReference type="RefSeq" id="WP_013274825.1">
    <property type="nucleotide sequence ID" value="NC_014376.1"/>
</dbReference>
<dbReference type="PROSITE" id="PS51096">
    <property type="entry name" value="PTS_EIIA_TYPE_4"/>
    <property type="match status" value="1"/>
</dbReference>
<keyword evidence="7" id="KW-0418">Kinase</keyword>
<accession>D9R3Q2</accession>
<dbReference type="InterPro" id="IPR033887">
    <property type="entry name" value="PTS_IIA_man"/>
</dbReference>
<protein>
    <submittedName>
        <fullName evidence="9">PTS system fructose subfamily IIA component</fullName>
    </submittedName>
</protein>
<dbReference type="PANTHER" id="PTHR33799:SF1">
    <property type="entry name" value="PTS SYSTEM MANNOSE-SPECIFIC EIIAB COMPONENT-RELATED"/>
    <property type="match status" value="1"/>
</dbReference>
<evidence type="ECO:0000256" key="2">
    <source>
        <dbReference type="ARBA" id="ARBA00022448"/>
    </source>
</evidence>
<proteinExistence type="predicted"/>
<reference evidence="9" key="1">
    <citation type="submission" date="2010-07" db="EMBL/GenBank/DDBJ databases">
        <title>Complete sequence of Clostridium saccharolyticum WM1.</title>
        <authorList>
            <consortium name="US DOE Joint Genome Institute"/>
            <person name="Lucas S."/>
            <person name="Copeland A."/>
            <person name="Lapidus A."/>
            <person name="Cheng J.-F."/>
            <person name="Bruce D."/>
            <person name="Goodwin L."/>
            <person name="Pitluck S."/>
            <person name="Chertkov O."/>
            <person name="Detter J.C."/>
            <person name="Han C."/>
            <person name="Tapia R."/>
            <person name="Land M."/>
            <person name="Hauser L."/>
            <person name="Chang Y.-J."/>
            <person name="Jeffries C."/>
            <person name="Kyrpides N."/>
            <person name="Ivanova N."/>
            <person name="Mikhailova N."/>
            <person name="Mouttaki H."/>
            <person name="Lin L."/>
            <person name="Zhou J."/>
            <person name="Hemme C.L."/>
            <person name="Woyke T."/>
        </authorList>
    </citation>
    <scope>NUCLEOTIDE SEQUENCE [LARGE SCALE GENOMIC DNA]</scope>
    <source>
        <strain evidence="9">WM1</strain>
    </source>
</reference>
<dbReference type="STRING" id="610130.Closa_4274"/>
<evidence type="ECO:0000313" key="10">
    <source>
        <dbReference type="Proteomes" id="UP000001662"/>
    </source>
</evidence>
<evidence type="ECO:0000256" key="1">
    <source>
        <dbReference type="ARBA" id="ARBA00004496"/>
    </source>
</evidence>
<dbReference type="GO" id="GO:0016301">
    <property type="term" value="F:kinase activity"/>
    <property type="evidence" value="ECO:0007669"/>
    <property type="project" value="UniProtKB-KW"/>
</dbReference>
<feature type="domain" description="PTS EIIA type-4" evidence="8">
    <location>
        <begin position="1"/>
        <end position="123"/>
    </location>
</feature>
<evidence type="ECO:0000256" key="5">
    <source>
        <dbReference type="ARBA" id="ARBA00022679"/>
    </source>
</evidence>
<dbReference type="Gene3D" id="3.40.50.510">
    <property type="entry name" value="Phosphotransferase system, mannose-type IIA component"/>
    <property type="match status" value="1"/>
</dbReference>
<dbReference type="SUPFAM" id="SSF53062">
    <property type="entry name" value="PTS system fructose IIA component-like"/>
    <property type="match status" value="1"/>
</dbReference>
<keyword evidence="4" id="KW-0762">Sugar transport</keyword>
<dbReference type="OrthoDB" id="6623712at2"/>
<organism evidence="9 10">
    <name type="scientific">Lacrimispora saccharolytica (strain ATCC 35040 / DSM 2544 / NRCC 2533 / WM1)</name>
    <name type="common">Clostridium saccharolyticum</name>
    <dbReference type="NCBI Taxonomy" id="610130"/>
    <lineage>
        <taxon>Bacteria</taxon>
        <taxon>Bacillati</taxon>
        <taxon>Bacillota</taxon>
        <taxon>Clostridia</taxon>
        <taxon>Lachnospirales</taxon>
        <taxon>Lachnospiraceae</taxon>
        <taxon>Lacrimispora</taxon>
    </lineage>
</organism>
<dbReference type="eggNOG" id="COG2893">
    <property type="taxonomic scope" value="Bacteria"/>
</dbReference>
<keyword evidence="6" id="KW-0598">Phosphotransferase system</keyword>
<keyword evidence="10" id="KW-1185">Reference proteome</keyword>
<dbReference type="HOGENOM" id="CLU_123235_3_0_9"/>
<dbReference type="Proteomes" id="UP000001662">
    <property type="component" value="Chromosome"/>
</dbReference>
<dbReference type="GO" id="GO:0005737">
    <property type="term" value="C:cytoplasm"/>
    <property type="evidence" value="ECO:0007669"/>
    <property type="project" value="UniProtKB-SubCell"/>
</dbReference>
<dbReference type="KEGG" id="csh:Closa_4274"/>
<sequence>MRKILVATHGRFAEGIKETLQFIMGDSCKVEIISAYVSSDFDMEGEARKRIDELGQDEELIVAADLFGGSVANIFTEYVQTGKVHILTGVNLPMLIVLATSADCECSTEELIHNAQQSAKEGIIYINRVLSESDEAEEEIF</sequence>
<dbReference type="InterPro" id="IPR036662">
    <property type="entry name" value="PTS_EIIA_man-typ_sf"/>
</dbReference>
<dbReference type="PaxDb" id="610130-Closa_4274"/>
<evidence type="ECO:0000313" key="9">
    <source>
        <dbReference type="EMBL" id="ADL06773.1"/>
    </source>
</evidence>
<evidence type="ECO:0000259" key="8">
    <source>
        <dbReference type="PROSITE" id="PS51096"/>
    </source>
</evidence>
<evidence type="ECO:0000256" key="7">
    <source>
        <dbReference type="ARBA" id="ARBA00022777"/>
    </source>
</evidence>
<dbReference type="CDD" id="cd00006">
    <property type="entry name" value="PTS_IIA_man"/>
    <property type="match status" value="1"/>
</dbReference>
<name>D9R3Q2_LACSW</name>
<evidence type="ECO:0000256" key="3">
    <source>
        <dbReference type="ARBA" id="ARBA00022490"/>
    </source>
</evidence>
<keyword evidence="5" id="KW-0808">Transferase</keyword>
<dbReference type="InterPro" id="IPR051471">
    <property type="entry name" value="Bacterial_PTS_sugar_comp"/>
</dbReference>
<dbReference type="GO" id="GO:0016020">
    <property type="term" value="C:membrane"/>
    <property type="evidence" value="ECO:0007669"/>
    <property type="project" value="InterPro"/>
</dbReference>
<keyword evidence="2" id="KW-0813">Transport</keyword>
<keyword evidence="3" id="KW-0963">Cytoplasm</keyword>
<dbReference type="Pfam" id="PF03610">
    <property type="entry name" value="EIIA-man"/>
    <property type="match status" value="1"/>
</dbReference>
<dbReference type="EMBL" id="CP002109">
    <property type="protein sequence ID" value="ADL06773.1"/>
    <property type="molecule type" value="Genomic_DNA"/>
</dbReference>
<dbReference type="AlphaFoldDB" id="D9R3Q2"/>
<evidence type="ECO:0000256" key="6">
    <source>
        <dbReference type="ARBA" id="ARBA00022683"/>
    </source>
</evidence>
<gene>
    <name evidence="9" type="ordered locus">Closa_4274</name>
</gene>
<comment type="subcellular location">
    <subcellularLocation>
        <location evidence="1">Cytoplasm</location>
    </subcellularLocation>
</comment>